<sequence>MSRSSSVRPPGRRRGHNYGRPSWWTLAGVAPPETGRAGRTEELRDMVHSFQDQKTGPFG</sequence>
<keyword evidence="3" id="KW-1185">Reference proteome</keyword>
<name>A0A1H2M8K8_9ACTN</name>
<dbReference type="EMBL" id="LT629791">
    <property type="protein sequence ID" value="SDU89509.1"/>
    <property type="molecule type" value="Genomic_DNA"/>
</dbReference>
<proteinExistence type="predicted"/>
<dbReference type="Proteomes" id="UP000182977">
    <property type="component" value="Chromosome I"/>
</dbReference>
<organism evidence="2 3">
    <name type="scientific">Jiangella alkaliphila</name>
    <dbReference type="NCBI Taxonomy" id="419479"/>
    <lineage>
        <taxon>Bacteria</taxon>
        <taxon>Bacillati</taxon>
        <taxon>Actinomycetota</taxon>
        <taxon>Actinomycetes</taxon>
        <taxon>Jiangellales</taxon>
        <taxon>Jiangellaceae</taxon>
        <taxon>Jiangella</taxon>
    </lineage>
</organism>
<evidence type="ECO:0000313" key="3">
    <source>
        <dbReference type="Proteomes" id="UP000182977"/>
    </source>
</evidence>
<reference evidence="3" key="1">
    <citation type="submission" date="2016-10" db="EMBL/GenBank/DDBJ databases">
        <authorList>
            <person name="Varghese N."/>
            <person name="Submissions S."/>
        </authorList>
    </citation>
    <scope>NUCLEOTIDE SEQUENCE [LARGE SCALE GENOMIC DNA]</scope>
    <source>
        <strain evidence="3">DSM 45079</strain>
    </source>
</reference>
<evidence type="ECO:0000256" key="1">
    <source>
        <dbReference type="SAM" id="MobiDB-lite"/>
    </source>
</evidence>
<protein>
    <submittedName>
        <fullName evidence="2">Uncharacterized protein</fullName>
    </submittedName>
</protein>
<gene>
    <name evidence="2" type="ORF">SAMN04488563_7204</name>
</gene>
<accession>A0A1H2M8K8</accession>
<dbReference type="RefSeq" id="WP_083421472.1">
    <property type="nucleotide sequence ID" value="NZ_LT629791.1"/>
</dbReference>
<dbReference type="AlphaFoldDB" id="A0A1H2M8K8"/>
<evidence type="ECO:0000313" key="2">
    <source>
        <dbReference type="EMBL" id="SDU89509.1"/>
    </source>
</evidence>
<feature type="region of interest" description="Disordered" evidence="1">
    <location>
        <begin position="1"/>
        <end position="38"/>
    </location>
</feature>